<gene>
    <name evidence="3" type="ORF">FSB75_01520</name>
</gene>
<reference evidence="3 4" key="1">
    <citation type="journal article" date="2015" name="Int. J. Syst. Evol. Microbiol.">
        <title>Flavisolibacter ginsenosidimutans sp. nov., with ginsenoside-converting activity isolated from soil used for cultivating ginseng.</title>
        <authorList>
            <person name="Zhao Y."/>
            <person name="Liu Q."/>
            <person name="Kang M.S."/>
            <person name="Jin F."/>
            <person name="Yu H."/>
            <person name="Im W.T."/>
        </authorList>
    </citation>
    <scope>NUCLEOTIDE SEQUENCE [LARGE SCALE GENOMIC DNA]</scope>
    <source>
        <strain evidence="3 4">Gsoil 636</strain>
    </source>
</reference>
<dbReference type="GO" id="GO:0080120">
    <property type="term" value="P:CAAX-box protein maturation"/>
    <property type="evidence" value="ECO:0007669"/>
    <property type="project" value="UniProtKB-ARBA"/>
</dbReference>
<evidence type="ECO:0000313" key="3">
    <source>
        <dbReference type="EMBL" id="QEC54631.1"/>
    </source>
</evidence>
<dbReference type="AlphaFoldDB" id="A0A5B8UD79"/>
<proteinExistence type="predicted"/>
<keyword evidence="1" id="KW-1133">Transmembrane helix</keyword>
<feature type="transmembrane region" description="Helical" evidence="1">
    <location>
        <begin position="52"/>
        <end position="72"/>
    </location>
</feature>
<dbReference type="GO" id="GO:0004175">
    <property type="term" value="F:endopeptidase activity"/>
    <property type="evidence" value="ECO:0007669"/>
    <property type="project" value="UniProtKB-ARBA"/>
</dbReference>
<name>A0A5B8UD79_9BACT</name>
<feature type="transmembrane region" description="Helical" evidence="1">
    <location>
        <begin position="84"/>
        <end position="100"/>
    </location>
</feature>
<dbReference type="OrthoDB" id="5525190at2"/>
<evidence type="ECO:0000259" key="2">
    <source>
        <dbReference type="Pfam" id="PF02517"/>
    </source>
</evidence>
<keyword evidence="3" id="KW-0482">Metalloprotease</keyword>
<feature type="transmembrane region" description="Helical" evidence="1">
    <location>
        <begin position="20"/>
        <end position="37"/>
    </location>
</feature>
<sequence length="300" mass="34810">MKKIVGYLRDYLKSLNKPLFLLATLFTALVVFVNYRFNLNKKITRLDEPAQFAAWYSLFLLAFGYGYFLQVLFLKSRIFRNKKFLALLLVAPAIFAWKMSAHIQYDFATDLFADEYWNAVVYWPFKVVVIVAMLHIVYRVFDKGQPFYGVTLKGFQPRPYVIMLLLMIPLIALASTQKDFLRMYPRFQSIEYLLQPNRGFYKLLYELSYGTDFFSIELFFRGFLVLAFAKWVGKEAVLPMAIFYCTIHFGKPLGECISSYFGGLILGVVAYNTRTIFGGFLVHVGIAWLMESGGYLGHIF</sequence>
<dbReference type="KEGG" id="fgg:FSB75_01520"/>
<evidence type="ECO:0000256" key="1">
    <source>
        <dbReference type="SAM" id="Phobius"/>
    </source>
</evidence>
<evidence type="ECO:0000313" key="4">
    <source>
        <dbReference type="Proteomes" id="UP000321204"/>
    </source>
</evidence>
<dbReference type="Pfam" id="PF02517">
    <property type="entry name" value="Rce1-like"/>
    <property type="match status" value="1"/>
</dbReference>
<keyword evidence="3" id="KW-0378">Hydrolase</keyword>
<keyword evidence="1" id="KW-0812">Transmembrane</keyword>
<accession>A0A5B8UD79</accession>
<dbReference type="GO" id="GO:0008237">
    <property type="term" value="F:metallopeptidase activity"/>
    <property type="evidence" value="ECO:0007669"/>
    <property type="project" value="UniProtKB-KW"/>
</dbReference>
<dbReference type="InterPro" id="IPR003675">
    <property type="entry name" value="Rce1/LyrA-like_dom"/>
</dbReference>
<protein>
    <submittedName>
        <fullName evidence="3">CPBP family intramembrane metalloprotease</fullName>
    </submittedName>
</protein>
<dbReference type="EMBL" id="CP042433">
    <property type="protein sequence ID" value="QEC54631.1"/>
    <property type="molecule type" value="Genomic_DNA"/>
</dbReference>
<dbReference type="RefSeq" id="WP_146781727.1">
    <property type="nucleotide sequence ID" value="NZ_BAABIO010000006.1"/>
</dbReference>
<keyword evidence="4" id="KW-1185">Reference proteome</keyword>
<keyword evidence="3" id="KW-0645">Protease</keyword>
<feature type="transmembrane region" description="Helical" evidence="1">
    <location>
        <begin position="277"/>
        <end position="297"/>
    </location>
</feature>
<dbReference type="GO" id="GO:0006508">
    <property type="term" value="P:proteolysis"/>
    <property type="evidence" value="ECO:0007669"/>
    <property type="project" value="UniProtKB-KW"/>
</dbReference>
<feature type="transmembrane region" description="Helical" evidence="1">
    <location>
        <begin position="159"/>
        <end position="176"/>
    </location>
</feature>
<organism evidence="3 4">
    <name type="scientific">Flavisolibacter ginsenosidimutans</name>
    <dbReference type="NCBI Taxonomy" id="661481"/>
    <lineage>
        <taxon>Bacteria</taxon>
        <taxon>Pseudomonadati</taxon>
        <taxon>Bacteroidota</taxon>
        <taxon>Chitinophagia</taxon>
        <taxon>Chitinophagales</taxon>
        <taxon>Chitinophagaceae</taxon>
        <taxon>Flavisolibacter</taxon>
    </lineage>
</organism>
<dbReference type="Proteomes" id="UP000321204">
    <property type="component" value="Chromosome"/>
</dbReference>
<feature type="transmembrane region" description="Helical" evidence="1">
    <location>
        <begin position="120"/>
        <end position="138"/>
    </location>
</feature>
<feature type="domain" description="CAAX prenyl protease 2/Lysostaphin resistance protein A-like" evidence="2">
    <location>
        <begin position="217"/>
        <end position="287"/>
    </location>
</feature>
<keyword evidence="1" id="KW-0472">Membrane</keyword>